<feature type="transmembrane region" description="Helical" evidence="1">
    <location>
        <begin position="38"/>
        <end position="58"/>
    </location>
</feature>
<organism evidence="2 3">
    <name type="scientific">Chaetoceros tenuissimus</name>
    <dbReference type="NCBI Taxonomy" id="426638"/>
    <lineage>
        <taxon>Eukaryota</taxon>
        <taxon>Sar</taxon>
        <taxon>Stramenopiles</taxon>
        <taxon>Ochrophyta</taxon>
        <taxon>Bacillariophyta</taxon>
        <taxon>Coscinodiscophyceae</taxon>
        <taxon>Chaetocerotophycidae</taxon>
        <taxon>Chaetocerotales</taxon>
        <taxon>Chaetocerotaceae</taxon>
        <taxon>Chaetoceros</taxon>
    </lineage>
</organism>
<keyword evidence="1" id="KW-0472">Membrane</keyword>
<gene>
    <name evidence="2" type="ORF">CTEN210_02578</name>
</gene>
<protein>
    <submittedName>
        <fullName evidence="2">Uncharacterized protein</fullName>
    </submittedName>
</protein>
<comment type="caution">
    <text evidence="2">The sequence shown here is derived from an EMBL/GenBank/DDBJ whole genome shotgun (WGS) entry which is preliminary data.</text>
</comment>
<sequence>MDWQSKICLASGTYNLCILAPSLFLTNKHFYEVDPLMFNLKSTILILLWGLLTIAVAWDYASVPYLFLVLAAEKLVYVIHWIQWIRKRPEWIDKVKNDINLAPFFHVYGLGDLFFGSAFVAIGVLGIIDQSKL</sequence>
<evidence type="ECO:0000256" key="1">
    <source>
        <dbReference type="SAM" id="Phobius"/>
    </source>
</evidence>
<keyword evidence="3" id="KW-1185">Reference proteome</keyword>
<feature type="transmembrane region" description="Helical" evidence="1">
    <location>
        <begin position="105"/>
        <end position="128"/>
    </location>
</feature>
<evidence type="ECO:0000313" key="3">
    <source>
        <dbReference type="Proteomes" id="UP001054902"/>
    </source>
</evidence>
<keyword evidence="1" id="KW-1133">Transmembrane helix</keyword>
<name>A0AAD3CI69_9STRA</name>
<evidence type="ECO:0000313" key="2">
    <source>
        <dbReference type="EMBL" id="GFH46104.1"/>
    </source>
</evidence>
<accession>A0AAD3CI69</accession>
<keyword evidence="1" id="KW-0812">Transmembrane</keyword>
<feature type="transmembrane region" description="Helical" evidence="1">
    <location>
        <begin position="7"/>
        <end position="26"/>
    </location>
</feature>
<proteinExistence type="predicted"/>
<feature type="transmembrane region" description="Helical" evidence="1">
    <location>
        <begin position="65"/>
        <end position="85"/>
    </location>
</feature>
<dbReference type="AlphaFoldDB" id="A0AAD3CI69"/>
<dbReference type="EMBL" id="BLLK01000022">
    <property type="protein sequence ID" value="GFH46104.1"/>
    <property type="molecule type" value="Genomic_DNA"/>
</dbReference>
<dbReference type="Proteomes" id="UP001054902">
    <property type="component" value="Unassembled WGS sequence"/>
</dbReference>
<reference evidence="2 3" key="1">
    <citation type="journal article" date="2021" name="Sci. Rep.">
        <title>The genome of the diatom Chaetoceros tenuissimus carries an ancient integrated fragment of an extant virus.</title>
        <authorList>
            <person name="Hongo Y."/>
            <person name="Kimura K."/>
            <person name="Takaki Y."/>
            <person name="Yoshida Y."/>
            <person name="Baba S."/>
            <person name="Kobayashi G."/>
            <person name="Nagasaki K."/>
            <person name="Hano T."/>
            <person name="Tomaru Y."/>
        </authorList>
    </citation>
    <scope>NUCLEOTIDE SEQUENCE [LARGE SCALE GENOMIC DNA]</scope>
    <source>
        <strain evidence="2 3">NIES-3715</strain>
    </source>
</reference>